<proteinExistence type="predicted"/>
<gene>
    <name evidence="1" type="ORF">H6G05_09640</name>
</gene>
<dbReference type="EMBL" id="JACJQY010000012">
    <property type="protein sequence ID" value="MBD2317105.1"/>
    <property type="molecule type" value="Genomic_DNA"/>
</dbReference>
<comment type="caution">
    <text evidence="1">The sequence shown here is derived from an EMBL/GenBank/DDBJ whole genome shotgun (WGS) entry which is preliminary data.</text>
</comment>
<evidence type="ECO:0000313" key="2">
    <source>
        <dbReference type="Proteomes" id="UP000618445"/>
    </source>
</evidence>
<keyword evidence="2" id="KW-1185">Reference proteome</keyword>
<organism evidence="1 2">
    <name type="scientific">Phormidium tenue FACHB-1050</name>
    <dbReference type="NCBI Taxonomy" id="2692857"/>
    <lineage>
        <taxon>Bacteria</taxon>
        <taxon>Bacillati</taxon>
        <taxon>Cyanobacteriota</taxon>
        <taxon>Cyanophyceae</taxon>
        <taxon>Oscillatoriophycideae</taxon>
        <taxon>Oscillatoriales</taxon>
        <taxon>Oscillatoriaceae</taxon>
        <taxon>Phormidium</taxon>
    </lineage>
</organism>
<evidence type="ECO:0000313" key="1">
    <source>
        <dbReference type="EMBL" id="MBD2317105.1"/>
    </source>
</evidence>
<name>A0ABR8CAB0_9CYAN</name>
<sequence>MNIFPSNCLNTISIYLKHSMLLIAVLPVTLLPVSVVQAEVAVPDKQGNYYRNETNVRAQRVDRYGTGSLWRVVVDSLNCRKEPSINSPVQRTYNANDIIEAQIGRGGSDEVLINARDKNGRPWMQVRSVTSTFEGCYVRANSRFIQPVNE</sequence>
<dbReference type="RefSeq" id="WP_206756215.1">
    <property type="nucleotide sequence ID" value="NZ_CAWPQU010000004.1"/>
</dbReference>
<protein>
    <submittedName>
        <fullName evidence="1">Uncharacterized protein</fullName>
    </submittedName>
</protein>
<dbReference type="Proteomes" id="UP000618445">
    <property type="component" value="Unassembled WGS sequence"/>
</dbReference>
<accession>A0ABR8CAB0</accession>
<reference evidence="1 2" key="1">
    <citation type="journal article" date="2020" name="ISME J.">
        <title>Comparative genomics reveals insights into cyanobacterial evolution and habitat adaptation.</title>
        <authorList>
            <person name="Chen M.Y."/>
            <person name="Teng W.K."/>
            <person name="Zhao L."/>
            <person name="Hu C.X."/>
            <person name="Zhou Y.K."/>
            <person name="Han B.P."/>
            <person name="Song L.R."/>
            <person name="Shu W.S."/>
        </authorList>
    </citation>
    <scope>NUCLEOTIDE SEQUENCE [LARGE SCALE GENOMIC DNA]</scope>
    <source>
        <strain evidence="1 2">FACHB-1050</strain>
    </source>
</reference>